<dbReference type="PATRIC" id="fig|504728.9.peg.2602"/>
<dbReference type="Proteomes" id="UP000006655">
    <property type="component" value="Chromosome"/>
</dbReference>
<dbReference type="RefSeq" id="WP_013014237.1">
    <property type="nucleotide sequence ID" value="NC_013946.1"/>
</dbReference>
<proteinExistence type="predicted"/>
<protein>
    <submittedName>
        <fullName evidence="2">Uncharacterized protein</fullName>
    </submittedName>
</protein>
<gene>
    <name evidence="1" type="ordered locus">Mrub_1982</name>
    <name evidence="2" type="ORF">K649_12640</name>
</gene>
<reference evidence="1 3" key="1">
    <citation type="journal article" date="2010" name="Stand. Genomic Sci.">
        <title>Complete genome sequence of Meiothermus ruber type strain (21).</title>
        <authorList>
            <person name="Tindall B.J."/>
            <person name="Sikorski J."/>
            <person name="Lucas S."/>
            <person name="Goltsman E."/>
            <person name="Copeland A."/>
            <person name="Glavina Del Rio T."/>
            <person name="Nolan M."/>
            <person name="Tice H."/>
            <person name="Cheng J.F."/>
            <person name="Han C."/>
            <person name="Pitluck S."/>
            <person name="Liolios K."/>
            <person name="Ivanova N."/>
            <person name="Mavromatis K."/>
            <person name="Ovchinnikova G."/>
            <person name="Pati A."/>
            <person name="Fahnrich R."/>
            <person name="Goodwin L."/>
            <person name="Chen A."/>
            <person name="Palaniappan K."/>
            <person name="Land M."/>
            <person name="Hauser L."/>
            <person name="Chang Y.J."/>
            <person name="Jeffries C.D."/>
            <person name="Rohde M."/>
            <person name="Goker M."/>
            <person name="Woyke T."/>
            <person name="Bristow J."/>
            <person name="Eisen J.A."/>
            <person name="Markowitz V."/>
            <person name="Hugenholtz P."/>
            <person name="Kyrpides N.C."/>
            <person name="Klenk H.P."/>
            <person name="Lapidus A."/>
        </authorList>
    </citation>
    <scope>NUCLEOTIDE SEQUENCE [LARGE SCALE GENOMIC DNA]</scope>
    <source>
        <strain evidence="3">ATCC 35948 / DSM 1279 / VKM B-1258 / 21</strain>
        <strain evidence="1">DSM 1279</strain>
    </source>
</reference>
<evidence type="ECO:0000313" key="2">
    <source>
        <dbReference type="EMBL" id="AGK05814.1"/>
    </source>
</evidence>
<name>D3PTF5_MEIRD</name>
<sequence length="79" mass="8815">MTSLDRIYAKNLTPLQARHYGRLCEMNGNYYGAQLYADVAEALEAAQRIRAIMQLQGYICPTCGNTGRLDDIPCFHCAA</sequence>
<evidence type="ECO:0000313" key="3">
    <source>
        <dbReference type="Proteomes" id="UP000006655"/>
    </source>
</evidence>
<reference evidence="2" key="2">
    <citation type="submission" date="2013-04" db="EMBL/GenBank/DDBJ databases">
        <title>Non-Hybrid, Finished Microbial Genome Assemblies from Long-Read SMRT Sequencing Data.</title>
        <authorList>
            <person name="Klammer A."/>
            <person name="Drake J."/>
            <person name="Heiner C."/>
            <person name="Clum A."/>
            <person name="Copeland A."/>
            <person name="Huddleston J."/>
            <person name="Eichler E."/>
            <person name="Turner S.W."/>
        </authorList>
    </citation>
    <scope>NUCLEOTIDE SEQUENCE</scope>
    <source>
        <strain evidence="2">DSM 1279</strain>
    </source>
</reference>
<dbReference type="eggNOG" id="ENOG502ZX90">
    <property type="taxonomic scope" value="Bacteria"/>
</dbReference>
<keyword evidence="3" id="KW-1185">Reference proteome</keyword>
<organism evidence="2 4">
    <name type="scientific">Meiothermus ruber (strain ATCC 35948 / DSM 1279 / VKM B-1258 / 21)</name>
    <name type="common">Thermus ruber</name>
    <dbReference type="NCBI Taxonomy" id="504728"/>
    <lineage>
        <taxon>Bacteria</taxon>
        <taxon>Thermotogati</taxon>
        <taxon>Deinococcota</taxon>
        <taxon>Deinococci</taxon>
        <taxon>Thermales</taxon>
        <taxon>Thermaceae</taxon>
        <taxon>Meiothermus</taxon>
    </lineage>
</organism>
<dbReference type="STRING" id="504728.K649_12640"/>
<accession>D3PTF5</accession>
<dbReference type="AlphaFoldDB" id="D3PTF5"/>
<dbReference type="KEGG" id="mrb:Mrub_1982"/>
<dbReference type="EMBL" id="CP005385">
    <property type="protein sequence ID" value="AGK05814.1"/>
    <property type="molecule type" value="Genomic_DNA"/>
</dbReference>
<reference evidence="2 4" key="3">
    <citation type="submission" date="2013-04" db="EMBL/GenBank/DDBJ databases">
        <authorList>
            <person name="Chin J."/>
            <person name="Alexander D.H."/>
            <person name="Marks P."/>
            <person name="Korlach J."/>
            <person name="Clum A."/>
            <person name="Copeland A."/>
        </authorList>
    </citation>
    <scope>NUCLEOTIDE SEQUENCE [LARGE SCALE GENOMIC DNA]</scope>
    <source>
        <strain evidence="4">ATCC 35948 / DSM 1279 / VKM B-1258 / 21</strain>
        <strain evidence="2">DSM 1279</strain>
    </source>
</reference>
<dbReference type="OrthoDB" id="26841at2"/>
<dbReference type="EMBL" id="CP001743">
    <property type="protein sequence ID" value="ADD28738.1"/>
    <property type="molecule type" value="Genomic_DNA"/>
</dbReference>
<evidence type="ECO:0000313" key="4">
    <source>
        <dbReference type="Proteomes" id="UP000013026"/>
    </source>
</evidence>
<dbReference type="KEGG" id="mre:K649_12640"/>
<evidence type="ECO:0000313" key="1">
    <source>
        <dbReference type="EMBL" id="ADD28738.1"/>
    </source>
</evidence>
<dbReference type="Proteomes" id="UP000013026">
    <property type="component" value="Chromosome"/>
</dbReference>